<evidence type="ECO:0000256" key="1">
    <source>
        <dbReference type="SAM" id="Phobius"/>
    </source>
</evidence>
<dbReference type="Proteomes" id="UP000515154">
    <property type="component" value="Unplaced"/>
</dbReference>
<organism evidence="2 3">
    <name type="scientific">Octopus sinensis</name>
    <name type="common">East Asian common octopus</name>
    <dbReference type="NCBI Taxonomy" id="2607531"/>
    <lineage>
        <taxon>Eukaryota</taxon>
        <taxon>Metazoa</taxon>
        <taxon>Spiralia</taxon>
        <taxon>Lophotrochozoa</taxon>
        <taxon>Mollusca</taxon>
        <taxon>Cephalopoda</taxon>
        <taxon>Coleoidea</taxon>
        <taxon>Octopodiformes</taxon>
        <taxon>Octopoda</taxon>
        <taxon>Incirrata</taxon>
        <taxon>Octopodidae</taxon>
        <taxon>Octopus</taxon>
    </lineage>
</organism>
<keyword evidence="2" id="KW-1185">Reference proteome</keyword>
<dbReference type="RefSeq" id="XP_036355053.1">
    <property type="nucleotide sequence ID" value="XM_036499160.1"/>
</dbReference>
<gene>
    <name evidence="3" type="primary">LOC118761334</name>
</gene>
<feature type="transmembrane region" description="Helical" evidence="1">
    <location>
        <begin position="24"/>
        <end position="47"/>
    </location>
</feature>
<dbReference type="Gene3D" id="6.10.10.90">
    <property type="match status" value="1"/>
</dbReference>
<dbReference type="AlphaFoldDB" id="A0A7E6EIB2"/>
<proteinExistence type="predicted"/>
<keyword evidence="1" id="KW-0472">Membrane</keyword>
<dbReference type="KEGG" id="osn:118761334"/>
<accession>A0A7E6EIB2</accession>
<protein>
    <submittedName>
        <fullName evidence="3">Uncharacterized protein LOC118761334</fullName>
    </submittedName>
</protein>
<keyword evidence="1" id="KW-1133">Transmembrane helix</keyword>
<name>A0A7E6EIB2_9MOLL</name>
<evidence type="ECO:0000313" key="3">
    <source>
        <dbReference type="RefSeq" id="XP_036355053.1"/>
    </source>
</evidence>
<sequence>MHPIPLIKALLQPKNSSIYNSQEAFLAIAFSEFSIYSLFNVCLHVYLRNWKDMKATSSESKNFPPNFHLYITLIVDDDEGEISFVAPSKKEHDLWTDGIRILMGKKYNQDLEAWTDIEIQVRLVEYSNITFPTKTPPIPEEPQNLPI</sequence>
<keyword evidence="1" id="KW-0812">Transmembrane</keyword>
<reference evidence="3" key="1">
    <citation type="submission" date="2025-08" db="UniProtKB">
        <authorList>
            <consortium name="RefSeq"/>
        </authorList>
    </citation>
    <scope>IDENTIFICATION</scope>
</reference>
<evidence type="ECO:0000313" key="2">
    <source>
        <dbReference type="Proteomes" id="UP000515154"/>
    </source>
</evidence>